<proteinExistence type="predicted"/>
<dbReference type="AlphaFoldDB" id="A0A132PAU6"/>
<evidence type="ECO:0000313" key="3">
    <source>
        <dbReference type="EMBL" id="MDC4248265.1"/>
    </source>
</evidence>
<accession>A0A132PAU6</accession>
<protein>
    <submittedName>
        <fullName evidence="2">Uncharacterized protein</fullName>
    </submittedName>
</protein>
<name>A0A132PAU6_ENTFC</name>
<keyword evidence="1" id="KW-0175">Coiled coil</keyword>
<feature type="coiled-coil region" evidence="1">
    <location>
        <begin position="6"/>
        <end position="33"/>
    </location>
</feature>
<dbReference type="EMBL" id="JAMWMK010000013">
    <property type="protein sequence ID" value="MDC4248265.1"/>
    <property type="molecule type" value="Genomic_DNA"/>
</dbReference>
<evidence type="ECO:0000313" key="4">
    <source>
        <dbReference type="Proteomes" id="UP000070452"/>
    </source>
</evidence>
<comment type="caution">
    <text evidence="2">The sequence shown here is derived from an EMBL/GenBank/DDBJ whole genome shotgun (WGS) entry which is preliminary data.</text>
</comment>
<evidence type="ECO:0000256" key="1">
    <source>
        <dbReference type="SAM" id="Coils"/>
    </source>
</evidence>
<dbReference type="RefSeq" id="WP_002324897.1">
    <property type="nucleotide sequence ID" value="NZ_AP027294.1"/>
</dbReference>
<reference evidence="3" key="2">
    <citation type="submission" date="2022-05" db="EMBL/GenBank/DDBJ databases">
        <title>Draft genome sequences of Clostridium perfringens strains isolated from Peru.</title>
        <authorList>
            <person name="Hurtado R."/>
            <person name="Lima L."/>
            <person name="Sousa T."/>
            <person name="Jaiswal A.K."/>
            <person name="Tiwari S."/>
            <person name="Maturrano L."/>
            <person name="Brenig B."/>
            <person name="Azevedo V."/>
        </authorList>
    </citation>
    <scope>NUCLEOTIDE SEQUENCE</scope>
    <source>
        <strain evidence="3">CP4</strain>
    </source>
</reference>
<gene>
    <name evidence="2" type="ORF">AWT83_11690</name>
    <name evidence="3" type="ORF">M3X98_09395</name>
</gene>
<reference evidence="2 4" key="1">
    <citation type="submission" date="2016-01" db="EMBL/GenBank/DDBJ databases">
        <title>Molecular Mechanisms for transfer of large genomic segments between Enterococcus faecium strains.</title>
        <authorList>
            <person name="Garcia-Solache M.A."/>
            <person name="Lebreton F."/>
            <person name="Mclaughlin R.E."/>
            <person name="Whiteaker J.D."/>
            <person name="Gilmore M.S."/>
            <person name="Rice L.B."/>
        </authorList>
    </citation>
    <scope>NUCLEOTIDE SEQUENCE [LARGE SCALE GENOMIC DNA]</scope>
    <source>
        <strain evidence="2 4">D344RRF x C68</strain>
    </source>
</reference>
<organism evidence="2 4">
    <name type="scientific">Enterococcus faecium</name>
    <name type="common">Streptococcus faecium</name>
    <dbReference type="NCBI Taxonomy" id="1352"/>
    <lineage>
        <taxon>Bacteria</taxon>
        <taxon>Bacillati</taxon>
        <taxon>Bacillota</taxon>
        <taxon>Bacilli</taxon>
        <taxon>Lactobacillales</taxon>
        <taxon>Enterococcaceae</taxon>
        <taxon>Enterococcus</taxon>
    </lineage>
</organism>
<sequence>MNHRYLKLTKLRKHELTAAKEKLKKEYGVSEEETYKVAKNCIANITTLQTFCLKTEVVNEEQKETRYYSIN</sequence>
<dbReference type="EMBL" id="LRHK01000001">
    <property type="protein sequence ID" value="KWX19102.1"/>
    <property type="molecule type" value="Genomic_DNA"/>
</dbReference>
<dbReference type="Proteomes" id="UP000070452">
    <property type="component" value="Unassembled WGS sequence"/>
</dbReference>
<dbReference type="Proteomes" id="UP001141166">
    <property type="component" value="Unassembled WGS sequence"/>
</dbReference>
<evidence type="ECO:0000313" key="2">
    <source>
        <dbReference type="EMBL" id="KWX19102.1"/>
    </source>
</evidence>